<accession>A0ABP6PZ40</accession>
<dbReference type="EMBL" id="BAAAUV010000001">
    <property type="protein sequence ID" value="GAA3193701.1"/>
    <property type="molecule type" value="Genomic_DNA"/>
</dbReference>
<name>A0ABP6PZ40_9ACTN</name>
<dbReference type="Proteomes" id="UP001501237">
    <property type="component" value="Unassembled WGS sequence"/>
</dbReference>
<dbReference type="RefSeq" id="WP_344821311.1">
    <property type="nucleotide sequence ID" value="NZ_BAAAUV010000001.1"/>
</dbReference>
<reference evidence="2" key="1">
    <citation type="journal article" date="2019" name="Int. J. Syst. Evol. Microbiol.">
        <title>The Global Catalogue of Microorganisms (GCM) 10K type strain sequencing project: providing services to taxonomists for standard genome sequencing and annotation.</title>
        <authorList>
            <consortium name="The Broad Institute Genomics Platform"/>
            <consortium name="The Broad Institute Genome Sequencing Center for Infectious Disease"/>
            <person name="Wu L."/>
            <person name="Ma J."/>
        </authorList>
    </citation>
    <scope>NUCLEOTIDE SEQUENCE [LARGE SCALE GENOMIC DNA]</scope>
    <source>
        <strain evidence="2">JCM 9377</strain>
    </source>
</reference>
<dbReference type="SUPFAM" id="SSF52540">
    <property type="entry name" value="P-loop containing nucleoside triphosphate hydrolases"/>
    <property type="match status" value="1"/>
</dbReference>
<organism evidence="1 2">
    <name type="scientific">Actinocorallia longicatena</name>
    <dbReference type="NCBI Taxonomy" id="111803"/>
    <lineage>
        <taxon>Bacteria</taxon>
        <taxon>Bacillati</taxon>
        <taxon>Actinomycetota</taxon>
        <taxon>Actinomycetes</taxon>
        <taxon>Streptosporangiales</taxon>
        <taxon>Thermomonosporaceae</taxon>
        <taxon>Actinocorallia</taxon>
    </lineage>
</organism>
<comment type="caution">
    <text evidence="1">The sequence shown here is derived from an EMBL/GenBank/DDBJ whole genome shotgun (WGS) entry which is preliminary data.</text>
</comment>
<dbReference type="Gene3D" id="3.40.50.300">
    <property type="entry name" value="P-loop containing nucleotide triphosphate hydrolases"/>
    <property type="match status" value="1"/>
</dbReference>
<protein>
    <submittedName>
        <fullName evidence="1">Dynamin family protein</fullName>
    </submittedName>
</protein>
<dbReference type="CDD" id="cd00882">
    <property type="entry name" value="Ras_like_GTPase"/>
    <property type="match status" value="1"/>
</dbReference>
<proteinExistence type="predicted"/>
<keyword evidence="2" id="KW-1185">Reference proteome</keyword>
<sequence>MSGLSAALLELRRTLDQEMFPLKVGDTASDRHALKELAGQLDDYLLPRLAALDAPLLAVVGGSTGAGKSTLVNSLVGAEVTEAGVLRPTTLAPTLVVHPADAGWFSGTRVLPGLPRSTGGGRAEAGTLRLVTAETVPSGLALLDAPDIDSVVKANRDLAAQLLAAADLWLFCTTAARYADDVPWGFLRRARDRSTALAVILQRVPAEASGPVGRDLRRLLEENGLGPVPLFEIPELRLPENGALLPETAAGPVRRWLEELSADARTRAAVVHRTLAGSIDSLDARVRGLADSVERQRLGARELADLAESAYTAGLTAFDDGMRDGSLLRSEVLARWQDFVGTGDLMRGLESRVGRLRDRVVAAFTGRPLAERELTAAMANGVEALIGAVADGAAERTVDAWLATPAGRALLEDEDVAQAGRLGRASPRLQAGAERAVREWQGFVLDLVRREGASRRGAARAASFGVNGLGLLLMVGVFASTGGLSGLEIGIAGGTGVVGQKLLEAVFGDQAVRRLTGEARSDLAERVRVLLAQDRGRFTVLLSPTLEADPGRLRAVAGTIRAHRGELSGGGAK</sequence>
<dbReference type="InterPro" id="IPR027417">
    <property type="entry name" value="P-loop_NTPase"/>
</dbReference>
<evidence type="ECO:0000313" key="2">
    <source>
        <dbReference type="Proteomes" id="UP001501237"/>
    </source>
</evidence>
<gene>
    <name evidence="1" type="ORF">GCM10010468_03130</name>
</gene>
<evidence type="ECO:0000313" key="1">
    <source>
        <dbReference type="EMBL" id="GAA3193701.1"/>
    </source>
</evidence>